<evidence type="ECO:0000313" key="3">
    <source>
        <dbReference type="Proteomes" id="UP000735302"/>
    </source>
</evidence>
<evidence type="ECO:0000313" key="2">
    <source>
        <dbReference type="EMBL" id="GFO28641.1"/>
    </source>
</evidence>
<proteinExistence type="predicted"/>
<name>A0AAV4C7F4_9GAST</name>
<reference evidence="2 3" key="1">
    <citation type="journal article" date="2021" name="Elife">
        <title>Chloroplast acquisition without the gene transfer in kleptoplastic sea slugs, Plakobranchus ocellatus.</title>
        <authorList>
            <person name="Maeda T."/>
            <person name="Takahashi S."/>
            <person name="Yoshida T."/>
            <person name="Shimamura S."/>
            <person name="Takaki Y."/>
            <person name="Nagai Y."/>
            <person name="Toyoda A."/>
            <person name="Suzuki Y."/>
            <person name="Arimoto A."/>
            <person name="Ishii H."/>
            <person name="Satoh N."/>
            <person name="Nishiyama T."/>
            <person name="Hasebe M."/>
            <person name="Maruyama T."/>
            <person name="Minagawa J."/>
            <person name="Obokata J."/>
            <person name="Shigenobu S."/>
        </authorList>
    </citation>
    <scope>NUCLEOTIDE SEQUENCE [LARGE SCALE GENOMIC DNA]</scope>
</reference>
<keyword evidence="3" id="KW-1185">Reference proteome</keyword>
<gene>
    <name evidence="2" type="ORF">PoB_005514600</name>
</gene>
<sequence>MLEAWDKTIKKESEEKKEEEVVRRRRLRKRSPQQGDLRLSEPPLGQYAGGEARNHDRRVLIGCQGGFIDHCATNASEDKATFKFLKDFKVEQVQAKLLSFGLCQAPSREGSNLIRICKNLLGDFRASLLGLGFSSLVMFTRVSGIRGVDCFKIHRGLNRGKEENRLLV</sequence>
<dbReference type="Proteomes" id="UP000735302">
    <property type="component" value="Unassembled WGS sequence"/>
</dbReference>
<feature type="region of interest" description="Disordered" evidence="1">
    <location>
        <begin position="1"/>
        <end position="50"/>
    </location>
</feature>
<feature type="compositionally biased region" description="Basic and acidic residues" evidence="1">
    <location>
        <begin position="1"/>
        <end position="22"/>
    </location>
</feature>
<dbReference type="EMBL" id="BLXT01006069">
    <property type="protein sequence ID" value="GFO28641.1"/>
    <property type="molecule type" value="Genomic_DNA"/>
</dbReference>
<accession>A0AAV4C7F4</accession>
<evidence type="ECO:0000256" key="1">
    <source>
        <dbReference type="SAM" id="MobiDB-lite"/>
    </source>
</evidence>
<comment type="caution">
    <text evidence="2">The sequence shown here is derived from an EMBL/GenBank/DDBJ whole genome shotgun (WGS) entry which is preliminary data.</text>
</comment>
<dbReference type="AlphaFoldDB" id="A0AAV4C7F4"/>
<organism evidence="2 3">
    <name type="scientific">Plakobranchus ocellatus</name>
    <dbReference type="NCBI Taxonomy" id="259542"/>
    <lineage>
        <taxon>Eukaryota</taxon>
        <taxon>Metazoa</taxon>
        <taxon>Spiralia</taxon>
        <taxon>Lophotrochozoa</taxon>
        <taxon>Mollusca</taxon>
        <taxon>Gastropoda</taxon>
        <taxon>Heterobranchia</taxon>
        <taxon>Euthyneura</taxon>
        <taxon>Panpulmonata</taxon>
        <taxon>Sacoglossa</taxon>
        <taxon>Placobranchoidea</taxon>
        <taxon>Plakobranchidae</taxon>
        <taxon>Plakobranchus</taxon>
    </lineage>
</organism>
<protein>
    <submittedName>
        <fullName evidence="2">Uncharacterized protein</fullName>
    </submittedName>
</protein>